<name>A0ABQ7CMX5_BRACR</name>
<accession>A0ABQ7CMX5</accession>
<organism evidence="1 2">
    <name type="scientific">Brassica cretica</name>
    <name type="common">Mustard</name>
    <dbReference type="NCBI Taxonomy" id="69181"/>
    <lineage>
        <taxon>Eukaryota</taxon>
        <taxon>Viridiplantae</taxon>
        <taxon>Streptophyta</taxon>
        <taxon>Embryophyta</taxon>
        <taxon>Tracheophyta</taxon>
        <taxon>Spermatophyta</taxon>
        <taxon>Magnoliopsida</taxon>
        <taxon>eudicotyledons</taxon>
        <taxon>Gunneridae</taxon>
        <taxon>Pentapetalae</taxon>
        <taxon>rosids</taxon>
        <taxon>malvids</taxon>
        <taxon>Brassicales</taxon>
        <taxon>Brassicaceae</taxon>
        <taxon>Brassiceae</taxon>
        <taxon>Brassica</taxon>
    </lineage>
</organism>
<proteinExistence type="predicted"/>
<reference evidence="1 2" key="1">
    <citation type="journal article" date="2020" name="BMC Genomics">
        <title>Intraspecific diversification of the crop wild relative Brassica cretica Lam. using demographic model selection.</title>
        <authorList>
            <person name="Kioukis A."/>
            <person name="Michalopoulou V.A."/>
            <person name="Briers L."/>
            <person name="Pirintsos S."/>
            <person name="Studholme D.J."/>
            <person name="Pavlidis P."/>
            <person name="Sarris P.F."/>
        </authorList>
    </citation>
    <scope>NUCLEOTIDE SEQUENCE [LARGE SCALE GENOMIC DNA]</scope>
    <source>
        <strain evidence="2">cv. PFS-1207/04</strain>
    </source>
</reference>
<gene>
    <name evidence="1" type="ORF">DY000_02016344</name>
</gene>
<dbReference type="Proteomes" id="UP000266723">
    <property type="component" value="Unassembled WGS sequence"/>
</dbReference>
<sequence length="218" mass="24310">MDSGLGWTTLAIWRVGWDEPRIPYGERAETDRARHMESGLRQTALAMGWTALAIWRAGWGGLHSPYGERAGADRTRHMVSGLGRTALTMRVECVKIGAAPFEGCLGSSVAGFRAIPRFTLGLRLCDDKSAFVFPVCDFNLILTDLKSANCCRAYMTCLGKNRATSKGLLEFRGLLPFRGVFDCFEFLRRGFRLESFDENGSDVSRCRRLSFPYAAFRG</sequence>
<dbReference type="EMBL" id="QGKV02000759">
    <property type="protein sequence ID" value="KAF3560703.1"/>
    <property type="molecule type" value="Genomic_DNA"/>
</dbReference>
<evidence type="ECO:0000313" key="2">
    <source>
        <dbReference type="Proteomes" id="UP000266723"/>
    </source>
</evidence>
<keyword evidence="2" id="KW-1185">Reference proteome</keyword>
<evidence type="ECO:0000313" key="1">
    <source>
        <dbReference type="EMBL" id="KAF3560703.1"/>
    </source>
</evidence>
<comment type="caution">
    <text evidence="1">The sequence shown here is derived from an EMBL/GenBank/DDBJ whole genome shotgun (WGS) entry which is preliminary data.</text>
</comment>
<protein>
    <submittedName>
        <fullName evidence="1">Uncharacterized protein</fullName>
    </submittedName>
</protein>